<feature type="signal peptide" evidence="4">
    <location>
        <begin position="1"/>
        <end position="17"/>
    </location>
</feature>
<dbReference type="PANTHER" id="PTHR30085">
    <property type="entry name" value="AMINO ACID ABC TRANSPORTER PERMEASE"/>
    <property type="match status" value="1"/>
</dbReference>
<evidence type="ECO:0000256" key="3">
    <source>
        <dbReference type="ARBA" id="ARBA00022729"/>
    </source>
</evidence>
<dbReference type="eggNOG" id="COG0834">
    <property type="taxonomic scope" value="Bacteria"/>
</dbReference>
<dbReference type="Proteomes" id="UP000183376">
    <property type="component" value="Chromosome I"/>
</dbReference>
<dbReference type="InterPro" id="IPR001638">
    <property type="entry name" value="Solute-binding_3/MltF_N"/>
</dbReference>
<feature type="domain" description="Solute-binding protein family 3/N-terminal" evidence="5">
    <location>
        <begin position="38"/>
        <end position="263"/>
    </location>
</feature>
<evidence type="ECO:0000313" key="6">
    <source>
        <dbReference type="EMBL" id="SDN28668.1"/>
    </source>
</evidence>
<dbReference type="AlphaFoldDB" id="A0A1H0A530"/>
<evidence type="ECO:0000259" key="5">
    <source>
        <dbReference type="SMART" id="SM00062"/>
    </source>
</evidence>
<dbReference type="PROSITE" id="PS51257">
    <property type="entry name" value="PROKAR_LIPOPROTEIN"/>
    <property type="match status" value="1"/>
</dbReference>
<dbReference type="Gene3D" id="3.40.190.10">
    <property type="entry name" value="Periplasmic binding protein-like II"/>
    <property type="match status" value="2"/>
</dbReference>
<evidence type="ECO:0000256" key="2">
    <source>
        <dbReference type="ARBA" id="ARBA00022448"/>
    </source>
</evidence>
<dbReference type="SUPFAM" id="SSF53850">
    <property type="entry name" value="Periplasmic binding protein-like II"/>
    <property type="match status" value="1"/>
</dbReference>
<organism evidence="6 7">
    <name type="scientific">Allokutzneria albata</name>
    <name type="common">Kibdelosporangium albatum</name>
    <dbReference type="NCBI Taxonomy" id="211114"/>
    <lineage>
        <taxon>Bacteria</taxon>
        <taxon>Bacillati</taxon>
        <taxon>Actinomycetota</taxon>
        <taxon>Actinomycetes</taxon>
        <taxon>Pseudonocardiales</taxon>
        <taxon>Pseudonocardiaceae</taxon>
        <taxon>Allokutzneria</taxon>
    </lineage>
</organism>
<dbReference type="STRING" id="211114.SAMN04489726_5885"/>
<evidence type="ECO:0000256" key="4">
    <source>
        <dbReference type="SAM" id="SignalP"/>
    </source>
</evidence>
<comment type="similarity">
    <text evidence="1">Belongs to the bacterial solute-binding protein 3 family.</text>
</comment>
<feature type="chain" id="PRO_5038641188" evidence="4">
    <location>
        <begin position="18"/>
        <end position="277"/>
    </location>
</feature>
<dbReference type="Pfam" id="PF00497">
    <property type="entry name" value="SBP_bac_3"/>
    <property type="match status" value="1"/>
</dbReference>
<dbReference type="GO" id="GO:0006865">
    <property type="term" value="P:amino acid transport"/>
    <property type="evidence" value="ECO:0007669"/>
    <property type="project" value="TreeGrafter"/>
</dbReference>
<name>A0A1H0A530_ALLAB</name>
<keyword evidence="2" id="KW-0813">Transport</keyword>
<keyword evidence="3 4" id="KW-0732">Signal</keyword>
<reference evidence="6 7" key="1">
    <citation type="submission" date="2016-10" db="EMBL/GenBank/DDBJ databases">
        <authorList>
            <person name="de Groot N.N."/>
        </authorList>
    </citation>
    <scope>NUCLEOTIDE SEQUENCE [LARGE SCALE GENOMIC DNA]</scope>
    <source>
        <strain evidence="6 7">DSM 44149</strain>
    </source>
</reference>
<dbReference type="RefSeq" id="WP_030427996.1">
    <property type="nucleotide sequence ID" value="NZ_JOEF01000003.1"/>
</dbReference>
<gene>
    <name evidence="6" type="ORF">SAMN04489726_5885</name>
</gene>
<dbReference type="GO" id="GO:0005576">
    <property type="term" value="C:extracellular region"/>
    <property type="evidence" value="ECO:0007669"/>
    <property type="project" value="TreeGrafter"/>
</dbReference>
<dbReference type="OrthoDB" id="9807888at2"/>
<dbReference type="InterPro" id="IPR051455">
    <property type="entry name" value="Bact_solute-bind_prot3"/>
</dbReference>
<dbReference type="SMART" id="SM00062">
    <property type="entry name" value="PBPb"/>
    <property type="match status" value="1"/>
</dbReference>
<evidence type="ECO:0000256" key="1">
    <source>
        <dbReference type="ARBA" id="ARBA00010333"/>
    </source>
</evidence>
<protein>
    <submittedName>
        <fullName evidence="6">Amino acid ABC transporter substrate-binding protein, PAAT family</fullName>
    </submittedName>
</protein>
<dbReference type="EMBL" id="LT629701">
    <property type="protein sequence ID" value="SDN28668.1"/>
    <property type="molecule type" value="Genomic_DNA"/>
</dbReference>
<dbReference type="PANTHER" id="PTHR30085:SF6">
    <property type="entry name" value="ABC TRANSPORTER GLUTAMINE-BINDING PROTEIN GLNH"/>
    <property type="match status" value="1"/>
</dbReference>
<dbReference type="CDD" id="cd13690">
    <property type="entry name" value="PBP2_GluB"/>
    <property type="match status" value="1"/>
</dbReference>
<proteinExistence type="inferred from homology"/>
<dbReference type="GO" id="GO:0030288">
    <property type="term" value="C:outer membrane-bounded periplasmic space"/>
    <property type="evidence" value="ECO:0007669"/>
    <property type="project" value="TreeGrafter"/>
</dbReference>
<sequence length="277" mass="29788">MRQFRALSVAVTMLAVAGCGMFGSSGPAEEPPPPNGPKLTVGIKFDQPGVGLRTPSGTFEGLDVEVARYVARELGVHPGNITFVEARSGDREAMLEQGKVDLIAASYSITDARKQKVDFAGPYFVAGQSLLVRKTNGDITGPESLDYSDWKLCSVTGSTPAQKVKDTYARSVTLQEFSSYSECVTALERGDIDALTTDDVILAGYAAQQPDKFKLVGKPFSTERYGVGVRKGDERLQKITAALRKMISDGSWNRIVSDSVGKSGYKIPEPPQVAENP</sequence>
<accession>A0A1H0A530</accession>
<evidence type="ECO:0000313" key="7">
    <source>
        <dbReference type="Proteomes" id="UP000183376"/>
    </source>
</evidence>
<keyword evidence="7" id="KW-1185">Reference proteome</keyword>